<dbReference type="Proteomes" id="UP000238882">
    <property type="component" value="Unassembled WGS sequence"/>
</dbReference>
<comment type="caution">
    <text evidence="1">The sequence shown here is derived from an EMBL/GenBank/DDBJ whole genome shotgun (WGS) entry which is preliminary data.</text>
</comment>
<proteinExistence type="predicted"/>
<protein>
    <submittedName>
        <fullName evidence="1">Uncharacterized protein</fullName>
    </submittedName>
</protein>
<reference evidence="1 2" key="1">
    <citation type="submission" date="2016-12" db="EMBL/GenBank/DDBJ databases">
        <title>Trade-off between light-utilization and light-protection in marine flavobacteria.</title>
        <authorList>
            <person name="Kumagai Y."/>
            <person name="Yoshizawa S."/>
            <person name="Kogure K."/>
            <person name="Iwasaki W."/>
        </authorList>
    </citation>
    <scope>NUCLEOTIDE SEQUENCE [LARGE SCALE GENOMIC DNA]</scope>
    <source>
        <strain evidence="1 2">NBRC 108759</strain>
    </source>
</reference>
<evidence type="ECO:0000313" key="2">
    <source>
        <dbReference type="Proteomes" id="UP000238882"/>
    </source>
</evidence>
<accession>A0A2S7WQA6</accession>
<dbReference type="RefSeq" id="WP_105016395.1">
    <property type="nucleotide sequence ID" value="NZ_MSCN01000001.1"/>
</dbReference>
<dbReference type="EMBL" id="MSCN01000001">
    <property type="protein sequence ID" value="PQJ79800.1"/>
    <property type="molecule type" value="Genomic_DNA"/>
</dbReference>
<organism evidence="1 2">
    <name type="scientific">Polaribacter porphyrae</name>
    <dbReference type="NCBI Taxonomy" id="1137780"/>
    <lineage>
        <taxon>Bacteria</taxon>
        <taxon>Pseudomonadati</taxon>
        <taxon>Bacteroidota</taxon>
        <taxon>Flavobacteriia</taxon>
        <taxon>Flavobacteriales</taxon>
        <taxon>Flavobacteriaceae</taxon>
    </lineage>
</organism>
<keyword evidence="2" id="KW-1185">Reference proteome</keyword>
<evidence type="ECO:0000313" key="1">
    <source>
        <dbReference type="EMBL" id="PQJ79800.1"/>
    </source>
</evidence>
<dbReference type="AlphaFoldDB" id="A0A2S7WQA6"/>
<name>A0A2S7WQA6_9FLAO</name>
<sequence length="147" mass="17619">MNKEHFYLDIFSSKEKAIHHCLWLNFKYRNAKITFGIINGPENNYAFVEEATAKEIEMEFLDILPKGYAEIDYNIIRHIRMDKDPLSHWEQITGCFSTMDGEILRFLIHTKMPIEKLIRYELATRGFDKNHRWCGFIKSEEIWLNEN</sequence>
<gene>
    <name evidence="1" type="ORF">BTO18_11720</name>
</gene>
<dbReference type="OrthoDB" id="1201446at2"/>